<sequence>MEKVTYDHMYLCGCVFFFLLLQAVKPNETARSHRAGGHDKHSDSIVMKDLIYTFTGRNDFGTVKDTSQYKEGKTEGTVNLPFNDGAIINAFKALISKNHLLTLSRMKKFVSEHLNRDVSEWLVGAILDIISCDDTIANNCPFYVKSDGNELSKSQLLETNKFELEPFLVGILLFILTERRGKNQNGKATLNLLGEKKARKPRNFESKVGQSRAENIIVTEWHGDAHLVKEKTRQNKKASTEDSMEANVIKMQAQDSQNDNSKGEKKQTMINHQTNIVQNGDHNVNITNNGTMNLNL</sequence>
<name>A0ABD6Y802_LIMRT</name>
<comment type="caution">
    <text evidence="1">The sequence shown here is derived from an EMBL/GenBank/DDBJ whole genome shotgun (WGS) entry which is preliminary data.</text>
</comment>
<accession>A0ABD6Y802</accession>
<gene>
    <name evidence="1" type="ORF">DKZ35_02655</name>
</gene>
<dbReference type="EMBL" id="QGHV01000009">
    <property type="protein sequence ID" value="PWT38035.1"/>
    <property type="molecule type" value="Genomic_DNA"/>
</dbReference>
<organism evidence="1 2">
    <name type="scientific">Limosilactobacillus reuteri</name>
    <name type="common">Lactobacillus reuteri</name>
    <dbReference type="NCBI Taxonomy" id="1598"/>
    <lineage>
        <taxon>Bacteria</taxon>
        <taxon>Bacillati</taxon>
        <taxon>Bacillota</taxon>
        <taxon>Bacilli</taxon>
        <taxon>Lactobacillales</taxon>
        <taxon>Lactobacillaceae</taxon>
        <taxon>Limosilactobacillus</taxon>
    </lineage>
</organism>
<dbReference type="RefSeq" id="WP_102280739.1">
    <property type="nucleotide sequence ID" value="NZ_CP065540.1"/>
</dbReference>
<evidence type="ECO:0000313" key="2">
    <source>
        <dbReference type="Proteomes" id="UP000245735"/>
    </source>
</evidence>
<reference evidence="2" key="1">
    <citation type="journal article" date="2018" name="Front. Microbiol.">
        <title>Comparative Genomics of the Herbivore Gut Symbiont Lactobacillus reuteri Reveals Genetic Diversity and Lifestyle Adaptation.</title>
        <authorList>
            <person name="Zhao J."/>
        </authorList>
    </citation>
    <scope>NUCLEOTIDE SEQUENCE [LARGE SCALE GENOMIC DNA]</scope>
    <source>
        <strain evidence="2">LR9</strain>
    </source>
</reference>
<protein>
    <submittedName>
        <fullName evidence="1">Uncharacterized protein</fullName>
    </submittedName>
</protein>
<evidence type="ECO:0000313" key="1">
    <source>
        <dbReference type="EMBL" id="PWT38035.1"/>
    </source>
</evidence>
<proteinExistence type="predicted"/>
<dbReference type="AlphaFoldDB" id="A0ABD6Y802"/>
<dbReference type="Proteomes" id="UP000245735">
    <property type="component" value="Unassembled WGS sequence"/>
</dbReference>